<feature type="transmembrane region" description="Helical" evidence="1">
    <location>
        <begin position="95"/>
        <end position="116"/>
    </location>
</feature>
<evidence type="ECO:0000313" key="2">
    <source>
        <dbReference type="EMBL" id="MDR7330720.1"/>
    </source>
</evidence>
<keyword evidence="3" id="KW-1185">Reference proteome</keyword>
<gene>
    <name evidence="2" type="ORF">J2S39_002396</name>
</gene>
<accession>A0ABU2A0K6</accession>
<keyword evidence="1" id="KW-0472">Membrane</keyword>
<sequence length="128" mass="13936">MNTEEWMGFILLAAAIVAVTFSQHLTARGHDRGTLHRRDARGLLLGRTRYLTEDAAWEAGNAAARPLMTWIIRLGIAGLALAVAALFFWPGLARWLAAGTLTLQVALWVINTVRLVRASGGMVDSLGR</sequence>
<keyword evidence="1" id="KW-1133">Transmembrane helix</keyword>
<organism evidence="2 3">
    <name type="scientific">Corynebacterium guangdongense</name>
    <dbReference type="NCBI Taxonomy" id="1783348"/>
    <lineage>
        <taxon>Bacteria</taxon>
        <taxon>Bacillati</taxon>
        <taxon>Actinomycetota</taxon>
        <taxon>Actinomycetes</taxon>
        <taxon>Mycobacteriales</taxon>
        <taxon>Corynebacteriaceae</taxon>
        <taxon>Corynebacterium</taxon>
    </lineage>
</organism>
<proteinExistence type="predicted"/>
<reference evidence="2" key="1">
    <citation type="submission" date="2023-07" db="EMBL/GenBank/DDBJ databases">
        <title>Sequencing the genomes of 1000 actinobacteria strains.</title>
        <authorList>
            <person name="Klenk H.-P."/>
        </authorList>
    </citation>
    <scope>NUCLEOTIDE SEQUENCE</scope>
    <source>
        <strain evidence="2">DSM 107476</strain>
    </source>
</reference>
<evidence type="ECO:0000313" key="3">
    <source>
        <dbReference type="Proteomes" id="UP001180840"/>
    </source>
</evidence>
<comment type="caution">
    <text evidence="2">The sequence shown here is derived from an EMBL/GenBank/DDBJ whole genome shotgun (WGS) entry which is preliminary data.</text>
</comment>
<feature type="transmembrane region" description="Helical" evidence="1">
    <location>
        <begin position="70"/>
        <end position="89"/>
    </location>
</feature>
<evidence type="ECO:0008006" key="4">
    <source>
        <dbReference type="Google" id="ProtNLM"/>
    </source>
</evidence>
<evidence type="ECO:0000256" key="1">
    <source>
        <dbReference type="SAM" id="Phobius"/>
    </source>
</evidence>
<feature type="transmembrane region" description="Helical" evidence="1">
    <location>
        <begin position="6"/>
        <end position="27"/>
    </location>
</feature>
<dbReference type="Proteomes" id="UP001180840">
    <property type="component" value="Unassembled WGS sequence"/>
</dbReference>
<keyword evidence="1" id="KW-0812">Transmembrane</keyword>
<name>A0ABU2A0K6_9CORY</name>
<dbReference type="RefSeq" id="WP_290196682.1">
    <property type="nucleotide sequence ID" value="NZ_CP047654.1"/>
</dbReference>
<protein>
    <recommendedName>
        <fullName evidence="4">SdpI family protein</fullName>
    </recommendedName>
</protein>
<dbReference type="EMBL" id="JAVDXZ010000001">
    <property type="protein sequence ID" value="MDR7330720.1"/>
    <property type="molecule type" value="Genomic_DNA"/>
</dbReference>